<evidence type="ECO:0000313" key="3">
    <source>
        <dbReference type="EMBL" id="KAF2589549.1"/>
    </source>
</evidence>
<dbReference type="AlphaFoldDB" id="A0A8S9K5Z4"/>
<dbReference type="Gene3D" id="2.60.120.10">
    <property type="entry name" value="Jelly Rolls"/>
    <property type="match status" value="1"/>
</dbReference>
<evidence type="ECO:0000256" key="1">
    <source>
        <dbReference type="ARBA" id="ARBA00022729"/>
    </source>
</evidence>
<proteinExistence type="predicted"/>
<protein>
    <recommendedName>
        <fullName evidence="2">Cupin type-1 domain-containing protein</fullName>
    </recommendedName>
</protein>
<comment type="caution">
    <text evidence="3">The sequence shown here is derived from an EMBL/GenBank/DDBJ whole genome shotgun (WGS) entry which is preliminary data.</text>
</comment>
<gene>
    <name evidence="3" type="ORF">F2Q70_00040060</name>
</gene>
<dbReference type="InterPro" id="IPR011051">
    <property type="entry name" value="RmlC_Cupin_sf"/>
</dbReference>
<dbReference type="InterPro" id="IPR006045">
    <property type="entry name" value="Cupin_1"/>
</dbReference>
<sequence>MTEIALNHSTSTTMIISSGTAGIVLANGNSLLKERIVGISEGDFIAVPSGVVTWWFNDSSTDLTIVFFGQQRLTNFYLAGPRGVFNGFLLR</sequence>
<accession>A0A8S9K5Z4</accession>
<dbReference type="InterPro" id="IPR014710">
    <property type="entry name" value="RmlC-like_jellyroll"/>
</dbReference>
<keyword evidence="1" id="KW-0732">Signal</keyword>
<dbReference type="SUPFAM" id="SSF51182">
    <property type="entry name" value="RmlC-like cupins"/>
    <property type="match status" value="1"/>
</dbReference>
<organism evidence="3">
    <name type="scientific">Brassica cretica</name>
    <name type="common">Mustard</name>
    <dbReference type="NCBI Taxonomy" id="69181"/>
    <lineage>
        <taxon>Eukaryota</taxon>
        <taxon>Viridiplantae</taxon>
        <taxon>Streptophyta</taxon>
        <taxon>Embryophyta</taxon>
        <taxon>Tracheophyta</taxon>
        <taxon>Spermatophyta</taxon>
        <taxon>Magnoliopsida</taxon>
        <taxon>eudicotyledons</taxon>
        <taxon>Gunneridae</taxon>
        <taxon>Pentapetalae</taxon>
        <taxon>rosids</taxon>
        <taxon>malvids</taxon>
        <taxon>Brassicales</taxon>
        <taxon>Brassicaceae</taxon>
        <taxon>Brassiceae</taxon>
        <taxon>Brassica</taxon>
    </lineage>
</organism>
<evidence type="ECO:0000259" key="2">
    <source>
        <dbReference type="Pfam" id="PF00190"/>
    </source>
</evidence>
<name>A0A8S9K5Z4_BRACR</name>
<reference evidence="3" key="1">
    <citation type="submission" date="2019-12" db="EMBL/GenBank/DDBJ databases">
        <title>Genome sequencing and annotation of Brassica cretica.</title>
        <authorList>
            <person name="Studholme D.J."/>
            <person name="Sarris P.F."/>
        </authorList>
    </citation>
    <scope>NUCLEOTIDE SEQUENCE</scope>
    <source>
        <strain evidence="3">PFS-102/07</strain>
        <tissue evidence="3">Leaf</tissue>
    </source>
</reference>
<dbReference type="EMBL" id="QGKY02000190">
    <property type="protein sequence ID" value="KAF2589549.1"/>
    <property type="molecule type" value="Genomic_DNA"/>
</dbReference>
<dbReference type="Pfam" id="PF00190">
    <property type="entry name" value="Cupin_1"/>
    <property type="match status" value="1"/>
</dbReference>
<feature type="domain" description="Cupin type-1" evidence="2">
    <location>
        <begin position="15"/>
        <end position="75"/>
    </location>
</feature>